<dbReference type="Proteomes" id="UP001054837">
    <property type="component" value="Unassembled WGS sequence"/>
</dbReference>
<organism evidence="1 2">
    <name type="scientific">Caerostris darwini</name>
    <dbReference type="NCBI Taxonomy" id="1538125"/>
    <lineage>
        <taxon>Eukaryota</taxon>
        <taxon>Metazoa</taxon>
        <taxon>Ecdysozoa</taxon>
        <taxon>Arthropoda</taxon>
        <taxon>Chelicerata</taxon>
        <taxon>Arachnida</taxon>
        <taxon>Araneae</taxon>
        <taxon>Araneomorphae</taxon>
        <taxon>Entelegynae</taxon>
        <taxon>Araneoidea</taxon>
        <taxon>Araneidae</taxon>
        <taxon>Caerostris</taxon>
    </lineage>
</organism>
<protein>
    <submittedName>
        <fullName evidence="1">Uncharacterized protein</fullName>
    </submittedName>
</protein>
<name>A0AAV4ND84_9ARAC</name>
<comment type="caution">
    <text evidence="1">The sequence shown here is derived from an EMBL/GenBank/DDBJ whole genome shotgun (WGS) entry which is preliminary data.</text>
</comment>
<reference evidence="1 2" key="1">
    <citation type="submission" date="2021-06" db="EMBL/GenBank/DDBJ databases">
        <title>Caerostris darwini draft genome.</title>
        <authorList>
            <person name="Kono N."/>
            <person name="Arakawa K."/>
        </authorList>
    </citation>
    <scope>NUCLEOTIDE SEQUENCE [LARGE SCALE GENOMIC DNA]</scope>
</reference>
<dbReference type="AlphaFoldDB" id="A0AAV4ND84"/>
<sequence>MINGNVSADVQDINGGLTVNHLTHLSYYLGVPFNLMTFVDICEKCRANTSDDDILCLCCLFPSNLDSHFNKIRLYTTTICTNVSSCLSNTSMVC</sequence>
<gene>
    <name evidence="1" type="ORF">CDAR_285021</name>
</gene>
<evidence type="ECO:0000313" key="1">
    <source>
        <dbReference type="EMBL" id="GIX82712.1"/>
    </source>
</evidence>
<evidence type="ECO:0000313" key="2">
    <source>
        <dbReference type="Proteomes" id="UP001054837"/>
    </source>
</evidence>
<proteinExistence type="predicted"/>
<accession>A0AAV4ND84</accession>
<dbReference type="EMBL" id="BPLQ01001535">
    <property type="protein sequence ID" value="GIX82712.1"/>
    <property type="molecule type" value="Genomic_DNA"/>
</dbReference>
<keyword evidence="2" id="KW-1185">Reference proteome</keyword>